<dbReference type="PROSITE" id="PS50995">
    <property type="entry name" value="HTH_MARR_2"/>
    <property type="match status" value="1"/>
</dbReference>
<dbReference type="EMBL" id="SGIS01000025">
    <property type="protein sequence ID" value="RZF63524.1"/>
    <property type="molecule type" value="Genomic_DNA"/>
</dbReference>
<reference evidence="2 3" key="1">
    <citation type="submission" date="2019-02" db="EMBL/GenBank/DDBJ databases">
        <authorList>
            <person name="Li Y."/>
        </authorList>
    </citation>
    <scope>NUCLEOTIDE SEQUENCE [LARGE SCALE GENOMIC DNA]</scope>
    <source>
        <strain evidence="2 3">3-7</strain>
    </source>
</reference>
<dbReference type="Pfam" id="PF12802">
    <property type="entry name" value="MarR_2"/>
    <property type="match status" value="1"/>
</dbReference>
<evidence type="ECO:0000259" key="1">
    <source>
        <dbReference type="PROSITE" id="PS50995"/>
    </source>
</evidence>
<dbReference type="PANTHER" id="PTHR33164:SF43">
    <property type="entry name" value="HTH-TYPE TRANSCRIPTIONAL REPRESSOR YETL"/>
    <property type="match status" value="1"/>
</dbReference>
<dbReference type="InterPro" id="IPR000835">
    <property type="entry name" value="HTH_MarR-typ"/>
</dbReference>
<dbReference type="PANTHER" id="PTHR33164">
    <property type="entry name" value="TRANSCRIPTIONAL REGULATOR, MARR FAMILY"/>
    <property type="match status" value="1"/>
</dbReference>
<dbReference type="InterPro" id="IPR036390">
    <property type="entry name" value="WH_DNA-bd_sf"/>
</dbReference>
<dbReference type="SUPFAM" id="SSF46785">
    <property type="entry name" value="Winged helix' DNA-binding domain"/>
    <property type="match status" value="1"/>
</dbReference>
<dbReference type="OrthoDB" id="8684664at2"/>
<accession>A0A4Q6Y1D9</accession>
<feature type="domain" description="HTH marR-type" evidence="1">
    <location>
        <begin position="28"/>
        <end position="160"/>
    </location>
</feature>
<dbReference type="SMART" id="SM00347">
    <property type="entry name" value="HTH_MARR"/>
    <property type="match status" value="1"/>
</dbReference>
<dbReference type="RefSeq" id="WP_130159093.1">
    <property type="nucleotide sequence ID" value="NZ_SGIS01000025.1"/>
</dbReference>
<gene>
    <name evidence="2" type="ORF">EWE75_15965</name>
</gene>
<protein>
    <submittedName>
        <fullName evidence="2">MarR family transcriptional regulator</fullName>
    </submittedName>
</protein>
<comment type="caution">
    <text evidence="2">The sequence shown here is derived from an EMBL/GenBank/DDBJ whole genome shotgun (WGS) entry which is preliminary data.</text>
</comment>
<dbReference type="GO" id="GO:0003700">
    <property type="term" value="F:DNA-binding transcription factor activity"/>
    <property type="evidence" value="ECO:0007669"/>
    <property type="project" value="InterPro"/>
</dbReference>
<dbReference type="InterPro" id="IPR036388">
    <property type="entry name" value="WH-like_DNA-bd_sf"/>
</dbReference>
<dbReference type="Proteomes" id="UP000292085">
    <property type="component" value="Unassembled WGS sequence"/>
</dbReference>
<dbReference type="GO" id="GO:0006950">
    <property type="term" value="P:response to stress"/>
    <property type="evidence" value="ECO:0007669"/>
    <property type="project" value="TreeGrafter"/>
</dbReference>
<sequence>MTSTPKDRAKRLDQRSLGDPGSAEFQVDRYPFYLLNRAVSRYNIVIGARLRAIGLDIPNWRVLMVLGEHAPRSIGQIAEASVINLSTMMRIIGRMSDAGLVTSAPGSEDARVTEVDLTQDGRVKLAEARAATAPVYANLIEGFSATDFDRMIGLLNRLHDNLDRVPP</sequence>
<name>A0A4Q6Y1D9_9SPHN</name>
<organism evidence="2 3">
    <name type="scientific">Sphingomonas populi</name>
    <dbReference type="NCBI Taxonomy" id="2484750"/>
    <lineage>
        <taxon>Bacteria</taxon>
        <taxon>Pseudomonadati</taxon>
        <taxon>Pseudomonadota</taxon>
        <taxon>Alphaproteobacteria</taxon>
        <taxon>Sphingomonadales</taxon>
        <taxon>Sphingomonadaceae</taxon>
        <taxon>Sphingomonas</taxon>
    </lineage>
</organism>
<dbReference type="InterPro" id="IPR039422">
    <property type="entry name" value="MarR/SlyA-like"/>
</dbReference>
<dbReference type="AlphaFoldDB" id="A0A4Q6Y1D9"/>
<proteinExistence type="predicted"/>
<evidence type="ECO:0000313" key="3">
    <source>
        <dbReference type="Proteomes" id="UP000292085"/>
    </source>
</evidence>
<keyword evidence="3" id="KW-1185">Reference proteome</keyword>
<dbReference type="Gene3D" id="1.10.10.10">
    <property type="entry name" value="Winged helix-like DNA-binding domain superfamily/Winged helix DNA-binding domain"/>
    <property type="match status" value="1"/>
</dbReference>
<evidence type="ECO:0000313" key="2">
    <source>
        <dbReference type="EMBL" id="RZF63524.1"/>
    </source>
</evidence>